<keyword evidence="4 7" id="KW-0812">Transmembrane</keyword>
<keyword evidence="2 7" id="KW-0813">Transport</keyword>
<evidence type="ECO:0000313" key="10">
    <source>
        <dbReference type="Proteomes" id="UP001161691"/>
    </source>
</evidence>
<feature type="domain" description="ABC transmembrane type-1" evidence="8">
    <location>
        <begin position="67"/>
        <end position="279"/>
    </location>
</feature>
<keyword evidence="3" id="KW-1003">Cell membrane</keyword>
<evidence type="ECO:0000256" key="5">
    <source>
        <dbReference type="ARBA" id="ARBA00022989"/>
    </source>
</evidence>
<reference evidence="9" key="1">
    <citation type="submission" date="2023-04" db="EMBL/GenBank/DDBJ databases">
        <title>Comparative genomic analysis of Cohnella hashimotonis sp. nov., isolated from the International Space Station.</title>
        <authorList>
            <person name="Venkateswaran K."/>
            <person name="Simpson A."/>
        </authorList>
    </citation>
    <scope>NUCLEOTIDE SEQUENCE</scope>
    <source>
        <strain evidence="9">F6_2S_P_1</strain>
    </source>
</reference>
<dbReference type="CDD" id="cd06261">
    <property type="entry name" value="TM_PBP2"/>
    <property type="match status" value="1"/>
</dbReference>
<evidence type="ECO:0000256" key="6">
    <source>
        <dbReference type="ARBA" id="ARBA00023136"/>
    </source>
</evidence>
<dbReference type="RefSeq" id="WP_282912919.1">
    <property type="nucleotide sequence ID" value="NZ_JAGRPV010000001.1"/>
</dbReference>
<dbReference type="InterPro" id="IPR000515">
    <property type="entry name" value="MetI-like"/>
</dbReference>
<feature type="transmembrane region" description="Helical" evidence="7">
    <location>
        <begin position="104"/>
        <end position="124"/>
    </location>
</feature>
<dbReference type="Pfam" id="PF00528">
    <property type="entry name" value="BPD_transp_1"/>
    <property type="match status" value="1"/>
</dbReference>
<evidence type="ECO:0000256" key="7">
    <source>
        <dbReference type="RuleBase" id="RU363032"/>
    </source>
</evidence>
<keyword evidence="10" id="KW-1185">Reference proteome</keyword>
<feature type="transmembrane region" description="Helical" evidence="7">
    <location>
        <begin position="204"/>
        <end position="223"/>
    </location>
</feature>
<feature type="transmembrane region" description="Helical" evidence="7">
    <location>
        <begin position="71"/>
        <end position="92"/>
    </location>
</feature>
<gene>
    <name evidence="9" type="ORF">KB449_27115</name>
</gene>
<keyword evidence="5 7" id="KW-1133">Transmembrane helix</keyword>
<evidence type="ECO:0000256" key="3">
    <source>
        <dbReference type="ARBA" id="ARBA00022475"/>
    </source>
</evidence>
<comment type="similarity">
    <text evidence="7">Belongs to the binding-protein-dependent transport system permease family.</text>
</comment>
<dbReference type="Gene3D" id="1.10.3720.10">
    <property type="entry name" value="MetI-like"/>
    <property type="match status" value="1"/>
</dbReference>
<feature type="transmembrane region" description="Helical" evidence="7">
    <location>
        <begin position="7"/>
        <end position="29"/>
    </location>
</feature>
<dbReference type="InterPro" id="IPR035906">
    <property type="entry name" value="MetI-like_sf"/>
</dbReference>
<dbReference type="EMBL" id="JAGRPV010000001">
    <property type="protein sequence ID" value="MDI4648654.1"/>
    <property type="molecule type" value="Genomic_DNA"/>
</dbReference>
<evidence type="ECO:0000259" key="8">
    <source>
        <dbReference type="PROSITE" id="PS50928"/>
    </source>
</evidence>
<evidence type="ECO:0000313" key="9">
    <source>
        <dbReference type="EMBL" id="MDI4648654.1"/>
    </source>
</evidence>
<evidence type="ECO:0000256" key="4">
    <source>
        <dbReference type="ARBA" id="ARBA00022692"/>
    </source>
</evidence>
<evidence type="ECO:0000256" key="1">
    <source>
        <dbReference type="ARBA" id="ARBA00004651"/>
    </source>
</evidence>
<dbReference type="PANTHER" id="PTHR30193:SF37">
    <property type="entry name" value="INNER MEMBRANE ABC TRANSPORTER PERMEASE PROTEIN YCJO"/>
    <property type="match status" value="1"/>
</dbReference>
<protein>
    <submittedName>
        <fullName evidence="9">Sugar ABC transporter permease</fullName>
    </submittedName>
</protein>
<dbReference type="SUPFAM" id="SSF161098">
    <property type="entry name" value="MetI-like"/>
    <property type="match status" value="1"/>
</dbReference>
<dbReference type="PROSITE" id="PS50928">
    <property type="entry name" value="ABC_TM1"/>
    <property type="match status" value="1"/>
</dbReference>
<dbReference type="Proteomes" id="UP001161691">
    <property type="component" value="Unassembled WGS sequence"/>
</dbReference>
<name>A0ABT6TRU4_9BACL</name>
<evidence type="ECO:0000256" key="2">
    <source>
        <dbReference type="ARBA" id="ARBA00022448"/>
    </source>
</evidence>
<sequence>MRWKTNVFAWLLLLPSLVFLFLFTFYPIAKTIRLSLYQADLATSKPLFVGVDNYVRLLDDSIFLKVLTNNLWFALGTVPASIALAMVMAVFVNKATRGIGLVRAAFFYPTVIPMIAAANIWLFIYTPEYGLLSRAVTALGASDMNWLGSPHTVMWALIVMMVWKEAGYFMIFYLAGLQNVSPDLYESAYVDGVSRWTIFRKITFPLLMPTTLFVAIVALTNSFKLVDHLMVMTKGGPDNASSLLLYYIYETAFSFWDQGVASALTVVMIGLLLLLSALQFFGLDKKVHYQ</sequence>
<organism evidence="9 10">
    <name type="scientific">Cohnella hashimotonis</name>
    <dbReference type="NCBI Taxonomy" id="2826895"/>
    <lineage>
        <taxon>Bacteria</taxon>
        <taxon>Bacillati</taxon>
        <taxon>Bacillota</taxon>
        <taxon>Bacilli</taxon>
        <taxon>Bacillales</taxon>
        <taxon>Paenibacillaceae</taxon>
        <taxon>Cohnella</taxon>
    </lineage>
</organism>
<feature type="transmembrane region" description="Helical" evidence="7">
    <location>
        <begin position="153"/>
        <end position="175"/>
    </location>
</feature>
<keyword evidence="6 7" id="KW-0472">Membrane</keyword>
<feature type="transmembrane region" description="Helical" evidence="7">
    <location>
        <begin position="260"/>
        <end position="283"/>
    </location>
</feature>
<comment type="subcellular location">
    <subcellularLocation>
        <location evidence="1 7">Cell membrane</location>
        <topology evidence="1 7">Multi-pass membrane protein</topology>
    </subcellularLocation>
</comment>
<dbReference type="PANTHER" id="PTHR30193">
    <property type="entry name" value="ABC TRANSPORTER PERMEASE PROTEIN"/>
    <property type="match status" value="1"/>
</dbReference>
<proteinExistence type="inferred from homology"/>
<comment type="caution">
    <text evidence="9">The sequence shown here is derived from an EMBL/GenBank/DDBJ whole genome shotgun (WGS) entry which is preliminary data.</text>
</comment>
<accession>A0ABT6TRU4</accession>
<dbReference type="InterPro" id="IPR051393">
    <property type="entry name" value="ABC_transporter_permease"/>
</dbReference>